<dbReference type="STRING" id="35818.HPU229336_06950"/>
<dbReference type="Proteomes" id="UP000037997">
    <property type="component" value="Unassembled WGS sequence"/>
</dbReference>
<evidence type="ECO:0000313" key="4">
    <source>
        <dbReference type="Proteomes" id="UP000037800"/>
    </source>
</evidence>
<reference evidence="4 5" key="1">
    <citation type="submission" date="2014-06" db="EMBL/GenBank/DDBJ databases">
        <title>Helicobacter pullorum isolates in fresh chicken meat - phenotypic and genotypic features.</title>
        <authorList>
            <person name="Borges V."/>
            <person name="Santos A."/>
            <person name="Correia C.B."/>
            <person name="Saraiva M."/>
            <person name="Menard A."/>
            <person name="Vieira L."/>
            <person name="Sampaio D.A."/>
            <person name="Gomes J.P."/>
            <person name="Oleastro M."/>
        </authorList>
    </citation>
    <scope>NUCLEOTIDE SEQUENCE [LARGE SCALE GENOMIC DNA]</scope>
    <source>
        <strain evidence="2 5">229334/12</strain>
        <strain evidence="1 4">229336/12</strain>
    </source>
</reference>
<dbReference type="PATRIC" id="fig|35818.10.peg.1400"/>
<evidence type="ECO:0000313" key="5">
    <source>
        <dbReference type="Proteomes" id="UP000037997"/>
    </source>
</evidence>
<dbReference type="EMBL" id="JNUR01000044">
    <property type="protein sequence ID" value="KPH49716.1"/>
    <property type="molecule type" value="Genomic_DNA"/>
</dbReference>
<evidence type="ECO:0000313" key="6">
    <source>
        <dbReference type="Proteomes" id="UP000255269"/>
    </source>
</evidence>
<accession>A0A0N1MNS8</accession>
<sequence>MKYLWFFNLLGIALLFSGCIYHNECGYSDSYWDEKSYYYDSQGNYIEVCPDNLLYKEGKQPKMQDETF</sequence>
<dbReference type="EMBL" id="JNOC01000081">
    <property type="protein sequence ID" value="KPH54771.1"/>
    <property type="molecule type" value="Genomic_DNA"/>
</dbReference>
<reference evidence="3 6" key="2">
    <citation type="submission" date="2018-06" db="EMBL/GenBank/DDBJ databases">
        <authorList>
            <consortium name="Pathogen Informatics"/>
            <person name="Doyle S."/>
        </authorList>
    </citation>
    <scope>NUCLEOTIDE SEQUENCE [LARGE SCALE GENOMIC DNA]</scope>
    <source>
        <strain evidence="3 6">NCTC13156</strain>
    </source>
</reference>
<evidence type="ECO:0000313" key="3">
    <source>
        <dbReference type="EMBL" id="STQ87249.1"/>
    </source>
</evidence>
<organism evidence="2 5">
    <name type="scientific">Helicobacter pullorum</name>
    <dbReference type="NCBI Taxonomy" id="35818"/>
    <lineage>
        <taxon>Bacteria</taxon>
        <taxon>Pseudomonadati</taxon>
        <taxon>Campylobacterota</taxon>
        <taxon>Epsilonproteobacteria</taxon>
        <taxon>Campylobacterales</taxon>
        <taxon>Helicobacteraceae</taxon>
        <taxon>Helicobacter</taxon>
    </lineage>
</organism>
<dbReference type="Proteomes" id="UP000037800">
    <property type="component" value="Unassembled WGS sequence"/>
</dbReference>
<dbReference type="RefSeq" id="WP_005023577.1">
    <property type="nucleotide sequence ID" value="NZ_CABKNZ010000036.1"/>
</dbReference>
<evidence type="ECO:0008006" key="7">
    <source>
        <dbReference type="Google" id="ProtNLM"/>
    </source>
</evidence>
<evidence type="ECO:0000313" key="2">
    <source>
        <dbReference type="EMBL" id="KPH54771.1"/>
    </source>
</evidence>
<dbReference type="EMBL" id="UGJF01000001">
    <property type="protein sequence ID" value="STQ87249.1"/>
    <property type="molecule type" value="Genomic_DNA"/>
</dbReference>
<protein>
    <recommendedName>
        <fullName evidence="7">Lipoprotein</fullName>
    </recommendedName>
</protein>
<dbReference type="PROSITE" id="PS51257">
    <property type="entry name" value="PROKAR_LIPOPROTEIN"/>
    <property type="match status" value="1"/>
</dbReference>
<gene>
    <name evidence="2" type="ORF">HPU229334_12325</name>
    <name evidence="1" type="ORF">HPU229336_06950</name>
    <name evidence="3" type="ORF">NCTC13156_00053</name>
</gene>
<dbReference type="Proteomes" id="UP000255269">
    <property type="component" value="Unassembled WGS sequence"/>
</dbReference>
<evidence type="ECO:0000313" key="1">
    <source>
        <dbReference type="EMBL" id="KPH49716.1"/>
    </source>
</evidence>
<dbReference type="OrthoDB" id="5356108at2"/>
<name>A0A0N1MNS8_9HELI</name>
<dbReference type="AlphaFoldDB" id="A0A0N1MNS8"/>
<dbReference type="GeneID" id="93195752"/>
<proteinExistence type="predicted"/>